<dbReference type="InterPro" id="IPR000073">
    <property type="entry name" value="AB_hydrolase_1"/>
</dbReference>
<dbReference type="Gene3D" id="3.40.50.1820">
    <property type="entry name" value="alpha/beta hydrolase"/>
    <property type="match status" value="1"/>
</dbReference>
<keyword evidence="3" id="KW-1185">Reference proteome</keyword>
<evidence type="ECO:0000313" key="3">
    <source>
        <dbReference type="Proteomes" id="UP000192907"/>
    </source>
</evidence>
<organism evidence="2 3">
    <name type="scientific">Pseudobacteriovorax antillogorgiicola</name>
    <dbReference type="NCBI Taxonomy" id="1513793"/>
    <lineage>
        <taxon>Bacteria</taxon>
        <taxon>Pseudomonadati</taxon>
        <taxon>Bdellovibrionota</taxon>
        <taxon>Oligoflexia</taxon>
        <taxon>Oligoflexales</taxon>
        <taxon>Pseudobacteriovoracaceae</taxon>
        <taxon>Pseudobacteriovorax</taxon>
    </lineage>
</organism>
<proteinExistence type="predicted"/>
<protein>
    <submittedName>
        <fullName evidence="2">3-oxoadipate enol-lactonase</fullName>
    </submittedName>
</protein>
<dbReference type="OrthoDB" id="9805423at2"/>
<gene>
    <name evidence="2" type="ORF">SAMN06296036_12175</name>
</gene>
<evidence type="ECO:0000313" key="2">
    <source>
        <dbReference type="EMBL" id="SMF62498.1"/>
    </source>
</evidence>
<dbReference type="RefSeq" id="WP_132323154.1">
    <property type="nucleotide sequence ID" value="NZ_FWZT01000021.1"/>
</dbReference>
<dbReference type="SUPFAM" id="SSF53474">
    <property type="entry name" value="alpha/beta-Hydrolases"/>
    <property type="match status" value="1"/>
</dbReference>
<evidence type="ECO:0000259" key="1">
    <source>
        <dbReference type="Pfam" id="PF00561"/>
    </source>
</evidence>
<dbReference type="InterPro" id="IPR050471">
    <property type="entry name" value="AB_hydrolase"/>
</dbReference>
<dbReference type="PANTHER" id="PTHR43433">
    <property type="entry name" value="HYDROLASE, ALPHA/BETA FOLD FAMILY PROTEIN"/>
    <property type="match status" value="1"/>
</dbReference>
<dbReference type="PANTHER" id="PTHR43433:SF1">
    <property type="entry name" value="BLL5160 PROTEIN"/>
    <property type="match status" value="1"/>
</dbReference>
<dbReference type="Proteomes" id="UP000192907">
    <property type="component" value="Unassembled WGS sequence"/>
</dbReference>
<dbReference type="EMBL" id="FWZT01000021">
    <property type="protein sequence ID" value="SMF62498.1"/>
    <property type="molecule type" value="Genomic_DNA"/>
</dbReference>
<feature type="domain" description="AB hydrolase-1" evidence="1">
    <location>
        <begin position="21"/>
        <end position="125"/>
    </location>
</feature>
<name>A0A1Y6CMC9_9BACT</name>
<dbReference type="PRINTS" id="PR00111">
    <property type="entry name" value="ABHYDROLASE"/>
</dbReference>
<accession>A0A1Y6CMC9</accession>
<dbReference type="STRING" id="1513793.SAMN06296036_12175"/>
<dbReference type="InterPro" id="IPR029058">
    <property type="entry name" value="AB_hydrolase_fold"/>
</dbReference>
<dbReference type="Pfam" id="PF00561">
    <property type="entry name" value="Abhydrolase_1"/>
    <property type="match status" value="1"/>
</dbReference>
<sequence length="269" mass="29676">MPTVDVSGGNIFYQVEGRGEPLLMLRGLGRSSRYWLGFDKMMSQHFKVITLDHRGLGRSTAPLHWNSTIEDLAVDVATVLDHAGIESAHVFGLSLGGMVAMALAAEVPDRCRTLIVANSSSADYIHFRVNPISVAKIALAAAQGKIHEDVKRYVTTSKIDGRIGHEIGEQWGAIMEDEGFPIETIAKQLLASLRFRIRGRLDGRLIPTLILYGNQDQFVPRGNSQHLHRLIPHSNIQVIRGVGHEISVGHEDLLCSLICQFTEKLKQAS</sequence>
<dbReference type="AlphaFoldDB" id="A0A1Y6CMC9"/>
<reference evidence="3" key="1">
    <citation type="submission" date="2017-04" db="EMBL/GenBank/DDBJ databases">
        <authorList>
            <person name="Varghese N."/>
            <person name="Submissions S."/>
        </authorList>
    </citation>
    <scope>NUCLEOTIDE SEQUENCE [LARGE SCALE GENOMIC DNA]</scope>
    <source>
        <strain evidence="3">RKEM611</strain>
    </source>
</reference>